<dbReference type="AlphaFoldDB" id="A0A2P5XVK9"/>
<dbReference type="OrthoDB" id="624345at2759"/>
<dbReference type="SUPFAM" id="SSF54695">
    <property type="entry name" value="POZ domain"/>
    <property type="match status" value="1"/>
</dbReference>
<dbReference type="SMART" id="SM00225">
    <property type="entry name" value="BTB"/>
    <property type="match status" value="1"/>
</dbReference>
<dbReference type="PROSITE" id="PS50097">
    <property type="entry name" value="BTB"/>
    <property type="match status" value="1"/>
</dbReference>
<feature type="domain" description="NPH3" evidence="6">
    <location>
        <begin position="215"/>
        <end position="488"/>
    </location>
</feature>
<feature type="region of interest" description="Disordered" evidence="4">
    <location>
        <begin position="582"/>
        <end position="610"/>
    </location>
</feature>
<name>A0A2P5XVK9_GOSBA</name>
<dbReference type="Gene3D" id="3.30.710.10">
    <property type="entry name" value="Potassium Channel Kv1.1, Chain A"/>
    <property type="match status" value="1"/>
</dbReference>
<evidence type="ECO:0000256" key="1">
    <source>
        <dbReference type="ARBA" id="ARBA00004906"/>
    </source>
</evidence>
<protein>
    <recommendedName>
        <fullName evidence="9">NPH3 domain-containing protein</fullName>
    </recommendedName>
</protein>
<feature type="region of interest" description="Disordered" evidence="4">
    <location>
        <begin position="1"/>
        <end position="24"/>
    </location>
</feature>
<comment type="similarity">
    <text evidence="3">Belongs to the NPH3 family.</text>
</comment>
<reference evidence="7 8" key="1">
    <citation type="submission" date="2015-01" db="EMBL/GenBank/DDBJ databases">
        <title>Genome of allotetraploid Gossypium barbadense reveals genomic plasticity and fiber elongation in cotton evolution.</title>
        <authorList>
            <person name="Chen X."/>
            <person name="Liu X."/>
            <person name="Zhao B."/>
            <person name="Zheng H."/>
            <person name="Hu Y."/>
            <person name="Lu G."/>
            <person name="Yang C."/>
            <person name="Chen J."/>
            <person name="Shan C."/>
            <person name="Zhang L."/>
            <person name="Zhou Y."/>
            <person name="Wang L."/>
            <person name="Guo W."/>
            <person name="Bai Y."/>
            <person name="Ruan J."/>
            <person name="Shangguan X."/>
            <person name="Mao Y."/>
            <person name="Jiang J."/>
            <person name="Zhu Y."/>
            <person name="Lei J."/>
            <person name="Kang H."/>
            <person name="Chen S."/>
            <person name="He X."/>
            <person name="Wang R."/>
            <person name="Wang Y."/>
            <person name="Chen J."/>
            <person name="Wang L."/>
            <person name="Yu S."/>
            <person name="Wang B."/>
            <person name="Wei J."/>
            <person name="Song S."/>
            <person name="Lu X."/>
            <person name="Gao Z."/>
            <person name="Gu W."/>
            <person name="Deng X."/>
            <person name="Ma D."/>
            <person name="Wang S."/>
            <person name="Liang W."/>
            <person name="Fang L."/>
            <person name="Cai C."/>
            <person name="Zhu X."/>
            <person name="Zhou B."/>
            <person name="Zhang Y."/>
            <person name="Chen Z."/>
            <person name="Xu S."/>
            <person name="Zhu R."/>
            <person name="Wang S."/>
            <person name="Zhang T."/>
            <person name="Zhao G."/>
        </authorList>
    </citation>
    <scope>NUCLEOTIDE SEQUENCE [LARGE SCALE GENOMIC DNA]</scope>
    <source>
        <strain evidence="8">cv. Xinhai21</strain>
        <tissue evidence="7">Leaf</tissue>
    </source>
</reference>
<dbReference type="Pfam" id="PF03000">
    <property type="entry name" value="NPH3"/>
    <property type="match status" value="1"/>
</dbReference>
<dbReference type="InterPro" id="IPR027356">
    <property type="entry name" value="NPH3_dom"/>
</dbReference>
<accession>A0A2P5XVK9</accession>
<feature type="domain" description="BTB" evidence="5">
    <location>
        <begin position="57"/>
        <end position="126"/>
    </location>
</feature>
<dbReference type="PROSITE" id="PS51649">
    <property type="entry name" value="NPH3"/>
    <property type="match status" value="1"/>
</dbReference>
<proteinExistence type="inferred from homology"/>
<evidence type="ECO:0008006" key="9">
    <source>
        <dbReference type="Google" id="ProtNLM"/>
    </source>
</evidence>
<dbReference type="Pfam" id="PF00651">
    <property type="entry name" value="BTB"/>
    <property type="match status" value="1"/>
</dbReference>
<comment type="pathway">
    <text evidence="1">Protein modification; protein ubiquitination.</text>
</comment>
<dbReference type="InterPro" id="IPR043454">
    <property type="entry name" value="NPH3/RPT2-like"/>
</dbReference>
<evidence type="ECO:0000313" key="7">
    <source>
        <dbReference type="EMBL" id="PPS07399.1"/>
    </source>
</evidence>
<evidence type="ECO:0000256" key="3">
    <source>
        <dbReference type="PROSITE-ProRule" id="PRU00982"/>
    </source>
</evidence>
<evidence type="ECO:0000259" key="5">
    <source>
        <dbReference type="PROSITE" id="PS50097"/>
    </source>
</evidence>
<evidence type="ECO:0000259" key="6">
    <source>
        <dbReference type="PROSITE" id="PS51649"/>
    </source>
</evidence>
<dbReference type="InterPro" id="IPR011333">
    <property type="entry name" value="SKP1/BTB/POZ_sf"/>
</dbReference>
<dbReference type="GO" id="GO:0016567">
    <property type="term" value="P:protein ubiquitination"/>
    <property type="evidence" value="ECO:0007669"/>
    <property type="project" value="UniProtKB-UniPathway"/>
</dbReference>
<dbReference type="PANTHER" id="PTHR32370">
    <property type="entry name" value="OS12G0117600 PROTEIN"/>
    <property type="match status" value="1"/>
</dbReference>
<dbReference type="Proteomes" id="UP000239757">
    <property type="component" value="Unassembled WGS sequence"/>
</dbReference>
<evidence type="ECO:0000313" key="8">
    <source>
        <dbReference type="Proteomes" id="UP000239757"/>
    </source>
</evidence>
<dbReference type="UniPathway" id="UPA00143"/>
<evidence type="ECO:0000256" key="4">
    <source>
        <dbReference type="SAM" id="MobiDB-lite"/>
    </source>
</evidence>
<dbReference type="InterPro" id="IPR000210">
    <property type="entry name" value="BTB/POZ_dom"/>
</dbReference>
<sequence length="610" mass="69381">MKSLQMPHPQSPVGSDADGTDHQPYDQSIVVPNKLILAADSFERKELSWFATTQIPTDLAIQVQDVIFNVHKYPLVSKCGYIRQLELQPSISKFRHDLKLEKFPGGPDTFEMILQFCYGLPADLNPNNIAALRCASEYLEMTEEFEDGNLITKAEAFLTFVVLASWKDTITVLKSCETLSPWAENLQIVRRCCDSIAYKASRENSSTGEIVSEESWWFDDVATLRIDHFMRITTAIRAKGTKAEIIGKCIMHYAGKWLPDMDGGLEGLRGYGFGKSELQFSVLRRNEEESAGQNKEQRTIIESLMLKTAMVYSASPALITDLEKRIGLMLEDANANDLLIPNYKDEDQGLMLNSPEQRTMHNIDVVQRILDYFLMHEQQQQKIGKTTVSKLLDNYLAEIARDPNLSITKFQALAESLPENARSCDDGLYRAIDIYLKQSDTVHIHSRKSSSKLYEQKLIDKSITDHLKAEKSNIFTGEEGKTGSKGQLWTPEEQAKMRMAMQGKESSIIADNSEQEEPRPSTNTEIKNLKSELENVKTKMAELQNDYSDLQQEYEKITSKHKNASPWILNWRKIKNSLHVVAESDDNGDGQQRQNKPGFRLSFRRRRSVS</sequence>
<organism evidence="7 8">
    <name type="scientific">Gossypium barbadense</name>
    <name type="common">Sea Island cotton</name>
    <name type="synonym">Hibiscus barbadensis</name>
    <dbReference type="NCBI Taxonomy" id="3634"/>
    <lineage>
        <taxon>Eukaryota</taxon>
        <taxon>Viridiplantae</taxon>
        <taxon>Streptophyta</taxon>
        <taxon>Embryophyta</taxon>
        <taxon>Tracheophyta</taxon>
        <taxon>Spermatophyta</taxon>
        <taxon>Magnoliopsida</taxon>
        <taxon>eudicotyledons</taxon>
        <taxon>Gunneridae</taxon>
        <taxon>Pentapetalae</taxon>
        <taxon>rosids</taxon>
        <taxon>malvids</taxon>
        <taxon>Malvales</taxon>
        <taxon>Malvaceae</taxon>
        <taxon>Malvoideae</taxon>
        <taxon>Gossypium</taxon>
    </lineage>
</organism>
<feature type="region of interest" description="Disordered" evidence="4">
    <location>
        <begin position="502"/>
        <end position="524"/>
    </location>
</feature>
<gene>
    <name evidence="7" type="ORF">GOBAR_AA13255</name>
</gene>
<keyword evidence="2" id="KW-0833">Ubl conjugation pathway</keyword>
<evidence type="ECO:0000256" key="2">
    <source>
        <dbReference type="ARBA" id="ARBA00022786"/>
    </source>
</evidence>
<dbReference type="EMBL" id="KZ664145">
    <property type="protein sequence ID" value="PPS07399.1"/>
    <property type="molecule type" value="Genomic_DNA"/>
</dbReference>